<evidence type="ECO:0000256" key="3">
    <source>
        <dbReference type="SAM" id="Phobius"/>
    </source>
</evidence>
<organism evidence="4 5">
    <name type="scientific">Roseateles amylovorans</name>
    <dbReference type="NCBI Taxonomy" id="2978473"/>
    <lineage>
        <taxon>Bacteria</taxon>
        <taxon>Pseudomonadati</taxon>
        <taxon>Pseudomonadota</taxon>
        <taxon>Betaproteobacteria</taxon>
        <taxon>Burkholderiales</taxon>
        <taxon>Sphaerotilaceae</taxon>
        <taxon>Roseateles</taxon>
    </lineage>
</organism>
<evidence type="ECO:0000256" key="2">
    <source>
        <dbReference type="SAM" id="MobiDB-lite"/>
    </source>
</evidence>
<accession>A0ABY6B4W7</accession>
<keyword evidence="5" id="KW-1185">Reference proteome</keyword>
<feature type="compositionally biased region" description="Basic and acidic residues" evidence="2">
    <location>
        <begin position="119"/>
        <end position="132"/>
    </location>
</feature>
<protein>
    <submittedName>
        <fullName evidence="4">Uncharacterized protein</fullName>
    </submittedName>
</protein>
<keyword evidence="3" id="KW-1133">Transmembrane helix</keyword>
<keyword evidence="1" id="KW-0175">Coiled coil</keyword>
<feature type="compositionally biased region" description="Low complexity" evidence="2">
    <location>
        <begin position="104"/>
        <end position="114"/>
    </location>
</feature>
<evidence type="ECO:0000313" key="5">
    <source>
        <dbReference type="Proteomes" id="UP001064933"/>
    </source>
</evidence>
<keyword evidence="3" id="KW-0812">Transmembrane</keyword>
<feature type="coiled-coil region" evidence="1">
    <location>
        <begin position="5"/>
        <end position="32"/>
    </location>
</feature>
<gene>
    <name evidence="4" type="ORF">N4261_11140</name>
</gene>
<name>A0ABY6B4W7_9BURK</name>
<keyword evidence="3" id="KW-0472">Membrane</keyword>
<sequence length="132" mass="14520">MRAEVKLLQLQLEGVSRRIDALAKQVEDLALRVGNLRWWWVVPVLTVVTGVYGAVWAVQQTTIQSVRAGSVYQQHQHELTEQFRQLNQRLDVLGAPRLDASAPLAAGGVAAPPSNASSRVRESSPRTTEEAP</sequence>
<evidence type="ECO:0000313" key="4">
    <source>
        <dbReference type="EMBL" id="UXH80388.1"/>
    </source>
</evidence>
<proteinExistence type="predicted"/>
<dbReference type="Proteomes" id="UP001064933">
    <property type="component" value="Chromosome"/>
</dbReference>
<feature type="region of interest" description="Disordered" evidence="2">
    <location>
        <begin position="104"/>
        <end position="132"/>
    </location>
</feature>
<dbReference type="RefSeq" id="WP_261760207.1">
    <property type="nucleotide sequence ID" value="NZ_CP104562.2"/>
</dbReference>
<reference evidence="4" key="1">
    <citation type="submission" date="2022-10" db="EMBL/GenBank/DDBJ databases">
        <title>Characterization and whole genome sequencing of a new Roseateles species, isolated from fresh water.</title>
        <authorList>
            <person name="Guliayeva D.Y."/>
            <person name="Akhremchuk A.E."/>
            <person name="Sikolenko M.A."/>
            <person name="Valentovich L.N."/>
            <person name="Sidarenka A.V."/>
        </authorList>
    </citation>
    <scope>NUCLEOTIDE SEQUENCE</scope>
    <source>
        <strain evidence="4">BIM B-1768</strain>
    </source>
</reference>
<dbReference type="EMBL" id="CP104562">
    <property type="protein sequence ID" value="UXH80388.1"/>
    <property type="molecule type" value="Genomic_DNA"/>
</dbReference>
<feature type="transmembrane region" description="Helical" evidence="3">
    <location>
        <begin position="38"/>
        <end position="58"/>
    </location>
</feature>
<evidence type="ECO:0000256" key="1">
    <source>
        <dbReference type="SAM" id="Coils"/>
    </source>
</evidence>